<feature type="compositionally biased region" description="Polar residues" evidence="18">
    <location>
        <begin position="922"/>
        <end position="933"/>
    </location>
</feature>
<keyword evidence="22" id="KW-0489">Methyltransferase</keyword>
<keyword evidence="7" id="KW-0862">Zinc</keyword>
<dbReference type="Gene3D" id="3.80.10.10">
    <property type="entry name" value="Ribonuclease Inhibitor"/>
    <property type="match status" value="1"/>
</dbReference>
<dbReference type="SUPFAM" id="SSF51197">
    <property type="entry name" value="Clavaminate synthase-like"/>
    <property type="match status" value="1"/>
</dbReference>
<dbReference type="CDD" id="cd15555">
    <property type="entry name" value="PHD_KDM2A_2B"/>
    <property type="match status" value="1"/>
</dbReference>
<dbReference type="InterPro" id="IPR013083">
    <property type="entry name" value="Znf_RING/FYVE/PHD"/>
</dbReference>
<dbReference type="PROSITE" id="PS51058">
    <property type="entry name" value="ZF_CXXC"/>
    <property type="match status" value="1"/>
</dbReference>
<evidence type="ECO:0000256" key="7">
    <source>
        <dbReference type="ARBA" id="ARBA00022833"/>
    </source>
</evidence>
<dbReference type="Pfam" id="PF16866">
    <property type="entry name" value="PHD_4"/>
    <property type="match status" value="1"/>
</dbReference>
<dbReference type="SUPFAM" id="SSF57903">
    <property type="entry name" value="FYVE/PHD zinc finger"/>
    <property type="match status" value="1"/>
</dbReference>
<dbReference type="FunFam" id="2.60.120.650:FF:000005">
    <property type="entry name" value="lysine-specific demethylase 2A isoform X1"/>
    <property type="match status" value="1"/>
</dbReference>
<evidence type="ECO:0000259" key="21">
    <source>
        <dbReference type="PROSITE" id="PS51184"/>
    </source>
</evidence>
<evidence type="ECO:0000256" key="10">
    <source>
        <dbReference type="ARBA" id="ARBA00023002"/>
    </source>
</evidence>
<feature type="region of interest" description="Disordered" evidence="18">
    <location>
        <begin position="572"/>
        <end position="601"/>
    </location>
</feature>
<dbReference type="SMART" id="SM00558">
    <property type="entry name" value="JmjC"/>
    <property type="match status" value="1"/>
</dbReference>
<dbReference type="CDD" id="cd22122">
    <property type="entry name" value="F-box_JHDM"/>
    <property type="match status" value="1"/>
</dbReference>
<keyword evidence="8" id="KW-0156">Chromatin regulator</keyword>
<evidence type="ECO:0000313" key="22">
    <source>
        <dbReference type="EMBL" id="OWF40995.1"/>
    </source>
</evidence>
<feature type="compositionally biased region" description="Basic residues" evidence="18">
    <location>
        <begin position="856"/>
        <end position="867"/>
    </location>
</feature>
<dbReference type="InterPro" id="IPR019786">
    <property type="entry name" value="Zinc_finger_PHD-type_CS"/>
</dbReference>
<dbReference type="GO" id="GO:0008168">
    <property type="term" value="F:methyltransferase activity"/>
    <property type="evidence" value="ECO:0007669"/>
    <property type="project" value="UniProtKB-KW"/>
</dbReference>
<dbReference type="STRING" id="6573.A0A210PX00"/>
<keyword evidence="22" id="KW-0808">Transferase</keyword>
<evidence type="ECO:0000256" key="18">
    <source>
        <dbReference type="SAM" id="MobiDB-lite"/>
    </source>
</evidence>
<dbReference type="GO" id="GO:0140680">
    <property type="term" value="F:histone H3K36me/H3K36me2 demethylase activity"/>
    <property type="evidence" value="ECO:0007669"/>
    <property type="project" value="UniProtKB-EC"/>
</dbReference>
<dbReference type="PROSITE" id="PS01359">
    <property type="entry name" value="ZF_PHD_1"/>
    <property type="match status" value="1"/>
</dbReference>
<dbReference type="GO" id="GO:0005634">
    <property type="term" value="C:nucleus"/>
    <property type="evidence" value="ECO:0007669"/>
    <property type="project" value="UniProtKB-SubCell"/>
</dbReference>
<comment type="subcellular location">
    <subcellularLocation>
        <location evidence="2">Nucleus</location>
    </subcellularLocation>
</comment>
<evidence type="ECO:0000256" key="6">
    <source>
        <dbReference type="ARBA" id="ARBA00022771"/>
    </source>
</evidence>
<comment type="cofactor">
    <cofactor evidence="1">
        <name>Fe(2+)</name>
        <dbReference type="ChEBI" id="CHEBI:29033"/>
    </cofactor>
</comment>
<reference evidence="22 23" key="1">
    <citation type="journal article" date="2017" name="Nat. Ecol. Evol.">
        <title>Scallop genome provides insights into evolution of bilaterian karyotype and development.</title>
        <authorList>
            <person name="Wang S."/>
            <person name="Zhang J."/>
            <person name="Jiao W."/>
            <person name="Li J."/>
            <person name="Xun X."/>
            <person name="Sun Y."/>
            <person name="Guo X."/>
            <person name="Huan P."/>
            <person name="Dong B."/>
            <person name="Zhang L."/>
            <person name="Hu X."/>
            <person name="Sun X."/>
            <person name="Wang J."/>
            <person name="Zhao C."/>
            <person name="Wang Y."/>
            <person name="Wang D."/>
            <person name="Huang X."/>
            <person name="Wang R."/>
            <person name="Lv J."/>
            <person name="Li Y."/>
            <person name="Zhang Z."/>
            <person name="Liu B."/>
            <person name="Lu W."/>
            <person name="Hui Y."/>
            <person name="Liang J."/>
            <person name="Zhou Z."/>
            <person name="Hou R."/>
            <person name="Li X."/>
            <person name="Liu Y."/>
            <person name="Li H."/>
            <person name="Ning X."/>
            <person name="Lin Y."/>
            <person name="Zhao L."/>
            <person name="Xing Q."/>
            <person name="Dou J."/>
            <person name="Li Y."/>
            <person name="Mao J."/>
            <person name="Guo H."/>
            <person name="Dou H."/>
            <person name="Li T."/>
            <person name="Mu C."/>
            <person name="Jiang W."/>
            <person name="Fu Q."/>
            <person name="Fu X."/>
            <person name="Miao Y."/>
            <person name="Liu J."/>
            <person name="Yu Q."/>
            <person name="Li R."/>
            <person name="Liao H."/>
            <person name="Li X."/>
            <person name="Kong Y."/>
            <person name="Jiang Z."/>
            <person name="Chourrout D."/>
            <person name="Li R."/>
            <person name="Bao Z."/>
        </authorList>
    </citation>
    <scope>NUCLEOTIDE SEQUENCE [LARGE SCALE GENOMIC DNA]</scope>
    <source>
        <strain evidence="22 23">PY_sf001</strain>
    </source>
</reference>
<evidence type="ECO:0000256" key="5">
    <source>
        <dbReference type="ARBA" id="ARBA00022723"/>
    </source>
</evidence>
<gene>
    <name evidence="22" type="ORF">KP79_PYT16023</name>
</gene>
<evidence type="ECO:0000256" key="13">
    <source>
        <dbReference type="ARBA" id="ARBA00023125"/>
    </source>
</evidence>
<dbReference type="Pfam" id="PF12937">
    <property type="entry name" value="F-box-like"/>
    <property type="match status" value="1"/>
</dbReference>
<feature type="region of interest" description="Disordered" evidence="18">
    <location>
        <begin position="818"/>
        <end position="1079"/>
    </location>
</feature>
<dbReference type="GO" id="GO:0008270">
    <property type="term" value="F:zinc ion binding"/>
    <property type="evidence" value="ECO:0007669"/>
    <property type="project" value="UniProtKB-KW"/>
</dbReference>
<dbReference type="CDD" id="cd21743">
    <property type="entry name" value="CTD_KDM2A_2B-like"/>
    <property type="match status" value="1"/>
</dbReference>
<dbReference type="PANTHER" id="PTHR23123">
    <property type="entry name" value="PHD/F-BOX CONTAINING PROTEIN"/>
    <property type="match status" value="1"/>
</dbReference>
<keyword evidence="15" id="KW-0539">Nucleus</keyword>
<dbReference type="InterPro" id="IPR001965">
    <property type="entry name" value="Znf_PHD"/>
</dbReference>
<keyword evidence="9" id="KW-0223">Dioxygenase</keyword>
<comment type="catalytic activity">
    <reaction evidence="16">
        <text>N(6),N(6)-dimethyl-L-lysyl(36)-[histone H3] + 2 2-oxoglutarate + 2 O2 = L-lysyl(36)-[histone H3] + 2 formaldehyde + 2 succinate + 2 CO2</text>
        <dbReference type="Rhea" id="RHEA:42032"/>
        <dbReference type="Rhea" id="RHEA-COMP:9785"/>
        <dbReference type="Rhea" id="RHEA-COMP:9787"/>
        <dbReference type="ChEBI" id="CHEBI:15379"/>
        <dbReference type="ChEBI" id="CHEBI:16526"/>
        <dbReference type="ChEBI" id="CHEBI:16810"/>
        <dbReference type="ChEBI" id="CHEBI:16842"/>
        <dbReference type="ChEBI" id="CHEBI:29969"/>
        <dbReference type="ChEBI" id="CHEBI:30031"/>
        <dbReference type="ChEBI" id="CHEBI:61976"/>
        <dbReference type="EC" id="1.14.11.27"/>
    </reaction>
</comment>
<evidence type="ECO:0000256" key="2">
    <source>
        <dbReference type="ARBA" id="ARBA00004123"/>
    </source>
</evidence>
<evidence type="ECO:0000256" key="11">
    <source>
        <dbReference type="ARBA" id="ARBA00023004"/>
    </source>
</evidence>
<dbReference type="InterPro" id="IPR019787">
    <property type="entry name" value="Znf_PHD-finger"/>
</dbReference>
<feature type="compositionally biased region" description="Low complexity" evidence="18">
    <location>
        <begin position="583"/>
        <end position="599"/>
    </location>
</feature>
<accession>A0A210PX00</accession>
<feature type="region of interest" description="Disordered" evidence="18">
    <location>
        <begin position="1"/>
        <end position="26"/>
    </location>
</feature>
<dbReference type="InterPro" id="IPR001810">
    <property type="entry name" value="F-box_dom"/>
</dbReference>
<dbReference type="SMART" id="SM00249">
    <property type="entry name" value="PHD"/>
    <property type="match status" value="1"/>
</dbReference>
<feature type="domain" description="CXXC-type" evidence="20">
    <location>
        <begin position="600"/>
        <end position="646"/>
    </location>
</feature>
<dbReference type="Gene3D" id="1.20.58.1360">
    <property type="match status" value="1"/>
</dbReference>
<evidence type="ECO:0000256" key="4">
    <source>
        <dbReference type="ARBA" id="ARBA00013246"/>
    </source>
</evidence>
<dbReference type="GO" id="GO:0003677">
    <property type="term" value="F:DNA binding"/>
    <property type="evidence" value="ECO:0007669"/>
    <property type="project" value="UniProtKB-KW"/>
</dbReference>
<evidence type="ECO:0000259" key="20">
    <source>
        <dbReference type="PROSITE" id="PS51058"/>
    </source>
</evidence>
<dbReference type="Pfam" id="PF02008">
    <property type="entry name" value="zf-CXXC"/>
    <property type="match status" value="1"/>
</dbReference>
<dbReference type="Pfam" id="PF25372">
    <property type="entry name" value="DUF7885"/>
    <property type="match status" value="1"/>
</dbReference>
<feature type="region of interest" description="Disordered" evidence="18">
    <location>
        <begin position="412"/>
        <end position="455"/>
    </location>
</feature>
<keyword evidence="10" id="KW-0560">Oxidoreductase</keyword>
<evidence type="ECO:0000256" key="16">
    <source>
        <dbReference type="ARBA" id="ARBA00047915"/>
    </source>
</evidence>
<evidence type="ECO:0000259" key="19">
    <source>
        <dbReference type="PROSITE" id="PS50016"/>
    </source>
</evidence>
<dbReference type="InterPro" id="IPR003347">
    <property type="entry name" value="JmjC_dom"/>
</dbReference>
<evidence type="ECO:0000256" key="1">
    <source>
        <dbReference type="ARBA" id="ARBA00001954"/>
    </source>
</evidence>
<keyword evidence="23" id="KW-1185">Reference proteome</keyword>
<feature type="compositionally biased region" description="Basic residues" evidence="18">
    <location>
        <begin position="884"/>
        <end position="894"/>
    </location>
</feature>
<keyword evidence="6 17" id="KW-0863">Zinc-finger</keyword>
<feature type="region of interest" description="Disordered" evidence="18">
    <location>
        <begin position="736"/>
        <end position="755"/>
    </location>
</feature>
<dbReference type="OrthoDB" id="5876800at2759"/>
<dbReference type="Gene3D" id="2.60.120.650">
    <property type="entry name" value="Cupin"/>
    <property type="match status" value="1"/>
</dbReference>
<dbReference type="PROSITE" id="PS51184">
    <property type="entry name" value="JMJC"/>
    <property type="match status" value="1"/>
</dbReference>
<evidence type="ECO:0000256" key="15">
    <source>
        <dbReference type="ARBA" id="ARBA00023242"/>
    </source>
</evidence>
<evidence type="ECO:0000256" key="17">
    <source>
        <dbReference type="PROSITE-ProRule" id="PRU00509"/>
    </source>
</evidence>
<feature type="domain" description="PHD-type" evidence="19">
    <location>
        <begin position="653"/>
        <end position="722"/>
    </location>
</feature>
<dbReference type="GO" id="GO:0032259">
    <property type="term" value="P:methylation"/>
    <property type="evidence" value="ECO:0007669"/>
    <property type="project" value="UniProtKB-KW"/>
</dbReference>
<dbReference type="EC" id="1.14.11.27" evidence="4"/>
<feature type="compositionally biased region" description="Polar residues" evidence="18">
    <location>
        <begin position="1011"/>
        <end position="1024"/>
    </location>
</feature>
<feature type="compositionally biased region" description="Basic residues" evidence="18">
    <location>
        <begin position="833"/>
        <end position="846"/>
    </location>
</feature>
<keyword evidence="11" id="KW-0408">Iron</keyword>
<name>A0A210PX00_MIZYE</name>
<feature type="region of interest" description="Disordered" evidence="18">
    <location>
        <begin position="361"/>
        <end position="384"/>
    </location>
</feature>
<dbReference type="InterPro" id="IPR032675">
    <property type="entry name" value="LRR_dom_sf"/>
</dbReference>
<dbReference type="InterPro" id="IPR050690">
    <property type="entry name" value="JHDM1_Histone_Demethylase"/>
</dbReference>
<dbReference type="PROSITE" id="PS50016">
    <property type="entry name" value="ZF_PHD_2"/>
    <property type="match status" value="1"/>
</dbReference>
<keyword evidence="14" id="KW-0804">Transcription</keyword>
<evidence type="ECO:0000256" key="8">
    <source>
        <dbReference type="ARBA" id="ARBA00022853"/>
    </source>
</evidence>
<keyword evidence="5" id="KW-0479">Metal-binding</keyword>
<dbReference type="Gene3D" id="3.30.40.10">
    <property type="entry name" value="Zinc/RING finger domain, C3HC4 (zinc finger)"/>
    <property type="match status" value="1"/>
</dbReference>
<evidence type="ECO:0000313" key="23">
    <source>
        <dbReference type="Proteomes" id="UP000242188"/>
    </source>
</evidence>
<feature type="domain" description="JmjC" evidence="21">
    <location>
        <begin position="143"/>
        <end position="311"/>
    </location>
</feature>
<dbReference type="Proteomes" id="UP000242188">
    <property type="component" value="Unassembled WGS sequence"/>
</dbReference>
<evidence type="ECO:0000256" key="12">
    <source>
        <dbReference type="ARBA" id="ARBA00023015"/>
    </source>
</evidence>
<dbReference type="EMBL" id="NEDP02005434">
    <property type="protein sequence ID" value="OWF40995.1"/>
    <property type="molecule type" value="Genomic_DNA"/>
</dbReference>
<evidence type="ECO:0000256" key="14">
    <source>
        <dbReference type="ARBA" id="ARBA00023163"/>
    </source>
</evidence>
<evidence type="ECO:0000256" key="3">
    <source>
        <dbReference type="ARBA" id="ARBA00008037"/>
    </source>
</evidence>
<keyword evidence="12" id="KW-0805">Transcription regulation</keyword>
<comment type="similarity">
    <text evidence="3">Belongs to the JHDM1 histone demethylase family.</text>
</comment>
<dbReference type="SUPFAM" id="SSF52047">
    <property type="entry name" value="RNI-like"/>
    <property type="match status" value="1"/>
</dbReference>
<comment type="caution">
    <text evidence="22">The sequence shown here is derived from an EMBL/GenBank/DDBJ whole genome shotgun (WGS) entry which is preliminary data.</text>
</comment>
<keyword evidence="13" id="KW-0238">DNA-binding</keyword>
<protein>
    <recommendedName>
        <fullName evidence="4">[histone H3]-dimethyl-L-lysine(36) demethylase</fullName>
        <ecNumber evidence="4">1.14.11.27</ecNumber>
    </recommendedName>
</protein>
<dbReference type="InterPro" id="IPR057207">
    <property type="entry name" value="FBXL15_LRR"/>
</dbReference>
<dbReference type="InterPro" id="IPR011011">
    <property type="entry name" value="Znf_FYVE_PHD"/>
</dbReference>
<dbReference type="InterPro" id="IPR002857">
    <property type="entry name" value="Znf_CXXC"/>
</dbReference>
<organism evidence="22 23">
    <name type="scientific">Mizuhopecten yessoensis</name>
    <name type="common">Japanese scallop</name>
    <name type="synonym">Patinopecten yessoensis</name>
    <dbReference type="NCBI Taxonomy" id="6573"/>
    <lineage>
        <taxon>Eukaryota</taxon>
        <taxon>Metazoa</taxon>
        <taxon>Spiralia</taxon>
        <taxon>Lophotrochozoa</taxon>
        <taxon>Mollusca</taxon>
        <taxon>Bivalvia</taxon>
        <taxon>Autobranchia</taxon>
        <taxon>Pteriomorphia</taxon>
        <taxon>Pectinida</taxon>
        <taxon>Pectinoidea</taxon>
        <taxon>Pectinidae</taxon>
        <taxon>Mizuhopecten</taxon>
    </lineage>
</organism>
<evidence type="ECO:0000256" key="9">
    <source>
        <dbReference type="ARBA" id="ARBA00022964"/>
    </source>
</evidence>
<sequence length="1382" mass="154747">MADSNEAGRKLRAKERKTYTDEDLDDDDIEGKRAFNLEDKLQSKKYNKNFVKVMKGHELNMGYLQANGLETPIVMYDKTGLGMRVPSQNFRVNDVKQCVGSRRVLDVMDVTTQKGKEMTMREWVQYFENPERERLLNVISLEFSHTKLENYVESPTLVRQVDWVDTVWPQYLKECQTESTNIIDKMKYPKVQKYCLMSVKGCFTDFHIDFGGTSVWYHILHGQKVFWLIPPTEKNIDSYITWTLSGKQGDFFLADHVEGCERIELNEGYTFIIPSGWIHAVYTPKDSLVFGGNFLHSYNIVNQLRVSEVEDKTHVRQKFRYPFYAEIAWYVLAQYIKCVSGKEFLNLRKLPEEKEADDITMETFSNDDDSRPPSRCSQENGGIDIKPVDLKDVIAPGTPKMAKSVTIELTRIDQSPIKRSPSDDECSTPGRRRSPRKSSSDSCSSADTEIYERPDEMVVDNVNDVEAEKDKKVDKPVFSGVSKMEVASADVSEVTSTSGSKSQKWIHLTKWELQGLRTLVEWLEGLAPTKKGVPKELLEPESLLEEAKQLLMDHAGDNPALAVTGDPVLFWPPSKKKMKPKMKLSGPKKSAGKGSPSSGVRRRRTRCKKCEPCTRNDCGECNFCKDMKKYGGPGRMKQSCISRQCLAPVIPHAAVCMICGKDDRIKESEGSDETTTTLMECGICWEIVHPPCIRQKYENLDNNGKVNEDLPNSWECPKCCHDGKQGQLKPRIFKGVGKTGKGGEASLSCDSPGMDINHMIKTEDEDSSEGKRVTSRQTLSPLADYIDHKHEDMQMTKDTMETEEEEVTPEGDHFEDVKRKKTMKNSVSQGNLKKGRGPLKKVKLRRLSGQQISQRRPLHSIMTKRKSPVQLKPTGKLKSPGQLKLKKSPIKRKRDQLIDSLSPREQLVGNPVITRSGRTVKKSPQLTDENMSSDMPRKRARREGLSTPTGSPKHAPKTRHSSQSPGGSGGKLRQRPHNSSPGGTGVQDTPEGVGRPKKSPRKLLMAAGGNAPSQKETVSSTRQNIGVGPTVKRKKLSVKAAAGVSGSGSLGQHSKNVTVGQTGRSSAQPGKGGAALLPGKSGAAFDPTQFNLKEPKLVLERYVVRPAPPSPPPDHLELNTGRKHVLKRMMWLKIFSYLSGPDLVRCMAVNKMWYRWCLHHTLWKYIDISNTRILQTHLIGIVKRQPYSLQLNSVTMTQMQLSWLLARIPQLKDVSLASCSWTTVSALCLTCPLLSSLNLNWVAGLTEDGFQDIITPPTERIPGMHDVSRLHCLKVLSLAGTGITDSSLALMAEHLTRMENLDLSYCTKLSNAGMEVLLSPHWSIHKTIRKIDISGCRRITESVLDLLTACNKLRLVVARNCTGISKHHFVKASSSSNITYIT</sequence>
<feature type="compositionally biased region" description="Polar residues" evidence="18">
    <location>
        <begin position="1052"/>
        <end position="1068"/>
    </location>
</feature>
<dbReference type="Gene3D" id="6.10.280.250">
    <property type="match status" value="1"/>
</dbReference>
<proteinExistence type="inferred from homology"/>